<dbReference type="Pfam" id="PF12698">
    <property type="entry name" value="ABC2_membrane_3"/>
    <property type="match status" value="2"/>
</dbReference>
<gene>
    <name evidence="10" type="ORF">NTEN_LOCUS18505</name>
</gene>
<dbReference type="InterPro" id="IPR027417">
    <property type="entry name" value="P-loop_NTPase"/>
</dbReference>
<dbReference type="GO" id="GO:0140359">
    <property type="term" value="F:ABC-type transporter activity"/>
    <property type="evidence" value="ECO:0007669"/>
    <property type="project" value="InterPro"/>
</dbReference>
<dbReference type="InterPro" id="IPR003593">
    <property type="entry name" value="AAA+_ATPase"/>
</dbReference>
<dbReference type="FunFam" id="3.40.50.300:FF:002470">
    <property type="entry name" value="ABC transporter, putative"/>
    <property type="match status" value="1"/>
</dbReference>
<dbReference type="PROSITE" id="PS00211">
    <property type="entry name" value="ABC_TRANSPORTER_1"/>
    <property type="match status" value="1"/>
</dbReference>
<name>A0A6H5HDA2_9HEMI</name>
<evidence type="ECO:0000256" key="6">
    <source>
        <dbReference type="ARBA" id="ARBA00023136"/>
    </source>
</evidence>
<evidence type="ECO:0000259" key="9">
    <source>
        <dbReference type="PROSITE" id="PS50893"/>
    </source>
</evidence>
<feature type="transmembrane region" description="Helical" evidence="8">
    <location>
        <begin position="386"/>
        <end position="408"/>
    </location>
</feature>
<dbReference type="Proteomes" id="UP000479000">
    <property type="component" value="Unassembled WGS sequence"/>
</dbReference>
<feature type="transmembrane region" description="Helical" evidence="8">
    <location>
        <begin position="1082"/>
        <end position="1108"/>
    </location>
</feature>
<feature type="transmembrane region" description="Helical" evidence="8">
    <location>
        <begin position="253"/>
        <end position="275"/>
    </location>
</feature>
<feature type="transmembrane region" description="Helical" evidence="8">
    <location>
        <begin position="1035"/>
        <end position="1061"/>
    </location>
</feature>
<dbReference type="Pfam" id="PF23321">
    <property type="entry name" value="R1_ABCA1"/>
    <property type="match status" value="1"/>
</dbReference>
<dbReference type="PANTHER" id="PTHR19229:SF250">
    <property type="entry name" value="ABC TRANSPORTER DOMAIN-CONTAINING PROTEIN-RELATED"/>
    <property type="match status" value="1"/>
</dbReference>
<dbReference type="Gene3D" id="3.40.50.300">
    <property type="entry name" value="P-loop containing nucleotide triphosphate hydrolases"/>
    <property type="match status" value="2"/>
</dbReference>
<dbReference type="FunFam" id="3.40.50.300:FF:000933">
    <property type="entry name" value="ABC transporter A family member 7"/>
    <property type="match status" value="1"/>
</dbReference>
<feature type="transmembrane region" description="Helical" evidence="8">
    <location>
        <begin position="1128"/>
        <end position="1146"/>
    </location>
</feature>
<dbReference type="Gene3D" id="2.40.50.90">
    <property type="match status" value="1"/>
</dbReference>
<feature type="compositionally biased region" description="Polar residues" evidence="7">
    <location>
        <begin position="1691"/>
        <end position="1729"/>
    </location>
</feature>
<evidence type="ECO:0000256" key="3">
    <source>
        <dbReference type="ARBA" id="ARBA00022741"/>
    </source>
</evidence>
<feature type="transmembrane region" description="Helical" evidence="8">
    <location>
        <begin position="295"/>
        <end position="320"/>
    </location>
</feature>
<keyword evidence="11" id="KW-1185">Reference proteome</keyword>
<feature type="compositionally biased region" description="Low complexity" evidence="7">
    <location>
        <begin position="1730"/>
        <end position="1744"/>
    </location>
</feature>
<feature type="compositionally biased region" description="Low complexity" evidence="7">
    <location>
        <begin position="1791"/>
        <end position="1807"/>
    </location>
</feature>
<keyword evidence="3" id="KW-0547">Nucleotide-binding</keyword>
<proteinExistence type="predicted"/>
<evidence type="ECO:0000256" key="1">
    <source>
        <dbReference type="ARBA" id="ARBA00004141"/>
    </source>
</evidence>
<feature type="transmembrane region" description="Helical" evidence="8">
    <location>
        <begin position="431"/>
        <end position="456"/>
    </location>
</feature>
<dbReference type="SMART" id="SM00382">
    <property type="entry name" value="AAA"/>
    <property type="match status" value="2"/>
</dbReference>
<evidence type="ECO:0000313" key="10">
    <source>
        <dbReference type="EMBL" id="CAB0013963.1"/>
    </source>
</evidence>
<feature type="region of interest" description="Disordered" evidence="7">
    <location>
        <begin position="1659"/>
        <end position="1819"/>
    </location>
</feature>
<dbReference type="Pfam" id="PF00567">
    <property type="entry name" value="TUDOR"/>
    <property type="match status" value="1"/>
</dbReference>
<dbReference type="PROSITE" id="PS50893">
    <property type="entry name" value="ABC_TRANSPORTER_2"/>
    <property type="match status" value="2"/>
</dbReference>
<keyword evidence="6 8" id="KW-0472">Membrane</keyword>
<feature type="transmembrane region" description="Helical" evidence="8">
    <location>
        <begin position="351"/>
        <end position="374"/>
    </location>
</feature>
<dbReference type="GO" id="GO:0016020">
    <property type="term" value="C:membrane"/>
    <property type="evidence" value="ECO:0007669"/>
    <property type="project" value="UniProtKB-SubCell"/>
</dbReference>
<dbReference type="InterPro" id="IPR002999">
    <property type="entry name" value="Tudor"/>
</dbReference>
<dbReference type="GO" id="GO:0005319">
    <property type="term" value="F:lipid transporter activity"/>
    <property type="evidence" value="ECO:0007669"/>
    <property type="project" value="TreeGrafter"/>
</dbReference>
<keyword evidence="2 8" id="KW-0812">Transmembrane</keyword>
<dbReference type="Pfam" id="PF00005">
    <property type="entry name" value="ABC_tran"/>
    <property type="match status" value="2"/>
</dbReference>
<dbReference type="GO" id="GO:0005737">
    <property type="term" value="C:cytoplasm"/>
    <property type="evidence" value="ECO:0007669"/>
    <property type="project" value="UniProtKB-ARBA"/>
</dbReference>
<feature type="compositionally biased region" description="Polar residues" evidence="7">
    <location>
        <begin position="1808"/>
        <end position="1819"/>
    </location>
</feature>
<reference evidence="10 11" key="1">
    <citation type="submission" date="2020-02" db="EMBL/GenBank/DDBJ databases">
        <authorList>
            <person name="Ferguson B K."/>
        </authorList>
    </citation>
    <scope>NUCLEOTIDE SEQUENCE [LARGE SCALE GENOMIC DNA]</scope>
</reference>
<dbReference type="GO" id="GO:0005524">
    <property type="term" value="F:ATP binding"/>
    <property type="evidence" value="ECO:0007669"/>
    <property type="project" value="UniProtKB-KW"/>
</dbReference>
<accession>A0A6H5HDA2</accession>
<protein>
    <recommendedName>
        <fullName evidence="9">ABC transporter domain-containing protein</fullName>
    </recommendedName>
</protein>
<dbReference type="OrthoDB" id="8061355at2759"/>
<dbReference type="InterPro" id="IPR017871">
    <property type="entry name" value="ABC_transporter-like_CS"/>
</dbReference>
<dbReference type="InterPro" id="IPR035437">
    <property type="entry name" value="SNase_OB-fold_sf"/>
</dbReference>
<dbReference type="PANTHER" id="PTHR19229">
    <property type="entry name" value="ATP-BINDING CASSETTE TRANSPORTER SUBFAMILY A ABCA"/>
    <property type="match status" value="1"/>
</dbReference>
<feature type="domain" description="ABC transporter" evidence="9">
    <location>
        <begin position="509"/>
        <end position="740"/>
    </location>
</feature>
<evidence type="ECO:0000256" key="2">
    <source>
        <dbReference type="ARBA" id="ARBA00022692"/>
    </source>
</evidence>
<feature type="transmembrane region" description="Helical" evidence="8">
    <location>
        <begin position="865"/>
        <end position="884"/>
    </location>
</feature>
<evidence type="ECO:0000256" key="4">
    <source>
        <dbReference type="ARBA" id="ARBA00022840"/>
    </source>
</evidence>
<dbReference type="InterPro" id="IPR026082">
    <property type="entry name" value="ABCA"/>
</dbReference>
<organism evidence="10 11">
    <name type="scientific">Nesidiocoris tenuis</name>
    <dbReference type="NCBI Taxonomy" id="355587"/>
    <lineage>
        <taxon>Eukaryota</taxon>
        <taxon>Metazoa</taxon>
        <taxon>Ecdysozoa</taxon>
        <taxon>Arthropoda</taxon>
        <taxon>Hexapoda</taxon>
        <taxon>Insecta</taxon>
        <taxon>Pterygota</taxon>
        <taxon>Neoptera</taxon>
        <taxon>Paraneoptera</taxon>
        <taxon>Hemiptera</taxon>
        <taxon>Heteroptera</taxon>
        <taxon>Panheteroptera</taxon>
        <taxon>Cimicomorpha</taxon>
        <taxon>Miridae</taxon>
        <taxon>Dicyphina</taxon>
        <taxon>Nesidiocoris</taxon>
    </lineage>
</organism>
<dbReference type="InterPro" id="IPR056264">
    <property type="entry name" value="R2_ABCA1-4-like"/>
</dbReference>
<keyword evidence="4" id="KW-0067">ATP-binding</keyword>
<dbReference type="InterPro" id="IPR013525">
    <property type="entry name" value="ABC2_TM"/>
</dbReference>
<dbReference type="SUPFAM" id="SSF52540">
    <property type="entry name" value="P-loop containing nucleoside triphosphate hydrolases"/>
    <property type="match status" value="2"/>
</dbReference>
<dbReference type="InterPro" id="IPR003439">
    <property type="entry name" value="ABC_transporter-like_ATP-bd"/>
</dbReference>
<dbReference type="Gene3D" id="2.30.30.140">
    <property type="match status" value="1"/>
</dbReference>
<feature type="compositionally biased region" description="Polar residues" evidence="7">
    <location>
        <begin position="1667"/>
        <end position="1678"/>
    </location>
</feature>
<evidence type="ECO:0000256" key="7">
    <source>
        <dbReference type="SAM" id="MobiDB-lite"/>
    </source>
</evidence>
<comment type="subcellular location">
    <subcellularLocation>
        <location evidence="1">Membrane</location>
        <topology evidence="1">Multi-pass membrane protein</topology>
    </subcellularLocation>
</comment>
<dbReference type="SUPFAM" id="SSF63748">
    <property type="entry name" value="Tudor/PWWP/MBT"/>
    <property type="match status" value="1"/>
</dbReference>
<evidence type="ECO:0000256" key="8">
    <source>
        <dbReference type="SAM" id="Phobius"/>
    </source>
</evidence>
<feature type="transmembrane region" description="Helical" evidence="8">
    <location>
        <begin position="1153"/>
        <end position="1179"/>
    </location>
</feature>
<dbReference type="GO" id="GO:0016887">
    <property type="term" value="F:ATP hydrolysis activity"/>
    <property type="evidence" value="ECO:0007669"/>
    <property type="project" value="InterPro"/>
</dbReference>
<dbReference type="CDD" id="cd03263">
    <property type="entry name" value="ABC_subfamily_A"/>
    <property type="match status" value="2"/>
</dbReference>
<keyword evidence="5 8" id="KW-1133">Transmembrane helix</keyword>
<dbReference type="EMBL" id="CADCXU010027056">
    <property type="protein sequence ID" value="CAB0013963.1"/>
    <property type="molecule type" value="Genomic_DNA"/>
</dbReference>
<evidence type="ECO:0000256" key="5">
    <source>
        <dbReference type="ARBA" id="ARBA00022989"/>
    </source>
</evidence>
<feature type="domain" description="ABC transporter" evidence="9">
    <location>
        <begin position="1296"/>
        <end position="1528"/>
    </location>
</feature>
<sequence length="2326" mass="260419">MTNLLNETKLVSGSMVYKSNEQELNEYMANATKKKEKKGFGINFSRLSLTELSYTLRSTQPKVWHTSELFPEQMYPGPMDNGKMYFTNGFLALQIFINNEYIGLVLASKFMNVDQLKQPDPKATFLSFQNKVQQQSLEFSTLIQDTILSYPDIVVDLDTLGPLVESTVTQLIQTPDMLYNQSALNNPADPEDLRAMKQDLFNTLKNNPEVLKGMDKIEKLEMIGKGERFREMSLQAFPYPPYRSINKDIMKPYWFSITVTPCTIVLTAAVFGVWMVQEKLSGMRELLKMNGIKAWMLYAGWFIMFGLVALPIAVIITACWKCPKTAAIPNSSPMIILAILIVYFLSVMGAVGFICSLVSSSAIGMILSIAHLILSLILEANVPKEAVILSFLALIPHIGLSQIIWAMLHLEAIDSGAYSNNLFDEPPTPEITLSIGVNLLIMIAGLFLNVMLMSYIDAIKPGPYGRARPWYFIVNCRRSSRSVHPAKDTLETTSSAMIEPTPANKPVGLKINSLVKYFGFFKAVDNLNWTIYKKEITVLLGHNGAGKSTTFNMMCGMFSPTSGSILTDSYSLFAGNNLVQFRRELGYCPQHDLLFSDLSVHEHLIFFGMLKGFTRAEAREQSENWTMKFKIYHKRNQKVSKLSGGMKRKLCLSIALIGDPQYLLLDEPTSGLDPESRRDIWDVLLAARGNRTIVISTHDMEEADVLADRIAIMANGSLKCAGSTVFLKQKYGFGYRLKIAIRKRSDSALNLIQSIVPSARLLNKSRRVITVSLPAQDIEKFPALFGELDFRYKPDEYSLSTANMGDVFIKVQEEEGVASSVDAGAMPSLPKETYDFNAQKPSASLIWKRFKGLTAKRCTWACRKWISTCLFVLAIPLIFFMLLATGTNFAHDTLYAVSTKNLSIDLSMHKKSTVLIVNRKNDSLGSAFESLVTKSGGEYEEVPNKSIVPALLDLAKTNLSKYRSNTIVAYESKHGQNHTTGLYSTLAYHSAPILCGLLTNAYLQHLNLTARVSTYNYPYRDKFLKDGCLEAVGTIFIALLMASILIGFGLLIALSGSIIFPQIERITRFKHLELMTGTHQSLYWFVNWIVDIIFYLIGITICLLVLWLLDRHRLFTRYGTFFPMASSVYVYGCSSISFCYFVSFLFENRTMAMAFVIVLSIAGSILLLLSRGLLPWILYVFNLIPYVAFQECADGITNAAREVSQCRYCRPEQTDDCELDLDISINLIYMATETFAYMAIVILIDSGLLRFLGKAMKSKFDEEESDEIMDPNVAKERDAVEALWEQSSSTKSMPTFVCDGLGKKYSRKFIAVHDVSFIIPKNECFGLLGTNGAGKSTTFGMLTGTITPTKGDANIFSYSLSSQRKKYLERLGYCPQQDGLLPELSARSHLMLFGRLRGIPSRELPDLVQKWIDVLDMTPICDRPCQTYSGGNKRKLSTAIALIGDPPVVLLDEPTTGVDPVVSRKLWSVLKHCQVANGQTIILTSHSMDECEATCERITIMVEGRMQCIGTIPYLKNTFGRGFVLIVKLKAQCTDQEAMNVDERIRRNFDPHITLTSRQHSLFSYSISSAVTLQRVFQIMISTKASQTKIEDFSVANISLEQVFMSFAEGKKDRCDAVGRSHADGNFYADAEAYEKSSHPLGSERKKCFPTNCHKSEKDFHGMHNPSGITQTSYSPPRNWNRYDPQGMNGTGSYSKADTWSKQTNFSSSTDFDSKESWQPTPSYSQPLKPSTKPQSSDSSSPPSTNGKNSTPPPVEIQPRRNIAGSVANRPSQGSFKPAQPVPVTAEPAKVPTQPAKVPAQPAKVPTQSAKVSARTPETSSVALRLLKYKRNQDASSSMETHSQQHRAVPIQQSQPVKSEPANVTFIDPVKFNQRFANASDQSAEINRLEQSFEEESYVRKLGHYAEAQNWPRPNFFVLTRKIGSKRRIENRYIGRVIVITKQITDDTPIDIVEGKEHGMWSHQVEKIYREKFYESLPADVAVLLERSSMFAVSKLTPTQFTVRPKITDQYEALQSEMEKYFMGPDANDELAFDITIGKHYAFVTPAYCFRALVTDFKDNLYQIYLIDLGEVDFVPASALRFLLPQHYLLPAQAILCFLDGLDEYDFVPVHAGLQKSLCDNVLGKSFVSQVLSRDPVFLVLLDTSGDEPVNTNLYIKSEVEKSFEAPAFQEIGTLKEINVSVVDDVGQVFIQMPSWSLDCLKIKMDLISNGCYKMSHASNLNDIVVGNQYVYSNGPARVRVLKVSEDEAALPVLLHGIHGGLLAPSEAKKFLDMVQFNSETPSIAKVISYCDHVPEIEIFVRSPKDRLIVSINQNLMMPESCASSW</sequence>
<evidence type="ECO:0000313" key="11">
    <source>
        <dbReference type="Proteomes" id="UP000479000"/>
    </source>
</evidence>